<feature type="compositionally biased region" description="Polar residues" evidence="1">
    <location>
        <begin position="11"/>
        <end position="20"/>
    </location>
</feature>
<evidence type="ECO:0000313" key="2">
    <source>
        <dbReference type="EMBL" id="RFB82353.1"/>
    </source>
</evidence>
<evidence type="ECO:0000256" key="1">
    <source>
        <dbReference type="SAM" id="MobiDB-lite"/>
    </source>
</evidence>
<sequence length="65" mass="7010">MRKSRAALFSAETSKPTTRMSAKLPEAGRARHRAGDAQQRWLAIRTLTGRTMPGATSVEPGIAMA</sequence>
<dbReference type="Proteomes" id="UP000256748">
    <property type="component" value="Unassembled WGS sequence"/>
</dbReference>
<feature type="region of interest" description="Disordered" evidence="1">
    <location>
        <begin position="1"/>
        <end position="36"/>
    </location>
</feature>
<comment type="caution">
    <text evidence="2">The sequence shown here is derived from an EMBL/GenBank/DDBJ whole genome shotgun (WGS) entry which is preliminary data.</text>
</comment>
<name>A0A3E1AYU9_RHILT</name>
<dbReference type="EMBL" id="NAOO01000045">
    <property type="protein sequence ID" value="RFB82353.1"/>
    <property type="molecule type" value="Genomic_DNA"/>
</dbReference>
<dbReference type="RefSeq" id="WP_116276548.1">
    <property type="nucleotide sequence ID" value="NZ_KZ859531.1"/>
</dbReference>
<organism evidence="2 3">
    <name type="scientific">Rhizobium leguminosarum bv. trifolii</name>
    <dbReference type="NCBI Taxonomy" id="386"/>
    <lineage>
        <taxon>Bacteria</taxon>
        <taxon>Pseudomonadati</taxon>
        <taxon>Pseudomonadota</taxon>
        <taxon>Alphaproteobacteria</taxon>
        <taxon>Hyphomicrobiales</taxon>
        <taxon>Rhizobiaceae</taxon>
        <taxon>Rhizobium/Agrobacterium group</taxon>
        <taxon>Rhizobium</taxon>
    </lineage>
</organism>
<proteinExistence type="predicted"/>
<feature type="compositionally biased region" description="Basic and acidic residues" evidence="1">
    <location>
        <begin position="26"/>
        <end position="35"/>
    </location>
</feature>
<reference evidence="2 3" key="1">
    <citation type="submission" date="2017-03" db="EMBL/GenBank/DDBJ databases">
        <title>Genome analysis of Rhizobial strains effectives or ineffectives for nitrogen fixation isolated from bean seeds.</title>
        <authorList>
            <person name="Peralta H."/>
            <person name="Aguilar-Vera A."/>
            <person name="Mora Y."/>
            <person name="Vargas-Lagunas C."/>
            <person name="Girard L."/>
            <person name="Mora J."/>
        </authorList>
    </citation>
    <scope>NUCLEOTIDE SEQUENCE [LARGE SCALE GENOMIC DNA]</scope>
    <source>
        <strain evidence="2 3">CCGM5</strain>
    </source>
</reference>
<accession>A0A3E1AYU9</accession>
<protein>
    <submittedName>
        <fullName evidence="2">Uncharacterized protein</fullName>
    </submittedName>
</protein>
<evidence type="ECO:0000313" key="3">
    <source>
        <dbReference type="Proteomes" id="UP000256748"/>
    </source>
</evidence>
<gene>
    <name evidence="2" type="ORF">B5K10_32165</name>
</gene>
<dbReference type="AlphaFoldDB" id="A0A3E1AYU9"/>